<sequence>MQGSDTGHRGSASAFLELPGDLLQGAENSLERLALGGFSLRGVPPDAAWFAGLRSLSLSLATPTSPTTGSGPCSPAAPRSSPSASGAAASLRRSRRRREAAGPGARAMPGRARATRHRARARVGGLPRRHHPRRRCVGVHFGAGPAGRIPFSPRHRRFRRRPARVRLLRVLELRGACPHLDPLLRWLAGICVPHRCSEPTRAAAAHGLPRRRGRRSHRHLVRVC</sequence>
<evidence type="ECO:0000313" key="3">
    <source>
        <dbReference type="Proteomes" id="UP001341281"/>
    </source>
</evidence>
<feature type="compositionally biased region" description="Low complexity" evidence="1">
    <location>
        <begin position="62"/>
        <end position="91"/>
    </location>
</feature>
<protein>
    <submittedName>
        <fullName evidence="2">Uncharacterized protein</fullName>
    </submittedName>
</protein>
<organism evidence="2 3">
    <name type="scientific">Paspalum notatum var. saurae</name>
    <dbReference type="NCBI Taxonomy" id="547442"/>
    <lineage>
        <taxon>Eukaryota</taxon>
        <taxon>Viridiplantae</taxon>
        <taxon>Streptophyta</taxon>
        <taxon>Embryophyta</taxon>
        <taxon>Tracheophyta</taxon>
        <taxon>Spermatophyta</taxon>
        <taxon>Magnoliopsida</taxon>
        <taxon>Liliopsida</taxon>
        <taxon>Poales</taxon>
        <taxon>Poaceae</taxon>
        <taxon>PACMAD clade</taxon>
        <taxon>Panicoideae</taxon>
        <taxon>Andropogonodae</taxon>
        <taxon>Paspaleae</taxon>
        <taxon>Paspalinae</taxon>
        <taxon>Paspalum</taxon>
    </lineage>
</organism>
<name>A0AAQ3THQ8_PASNO</name>
<accession>A0AAQ3THQ8</accession>
<dbReference type="Proteomes" id="UP001341281">
    <property type="component" value="Chromosome 04"/>
</dbReference>
<proteinExistence type="predicted"/>
<gene>
    <name evidence="2" type="ORF">U9M48_020293</name>
</gene>
<evidence type="ECO:0000256" key="1">
    <source>
        <dbReference type="SAM" id="MobiDB-lite"/>
    </source>
</evidence>
<dbReference type="EMBL" id="CP144748">
    <property type="protein sequence ID" value="WVZ71747.1"/>
    <property type="molecule type" value="Genomic_DNA"/>
</dbReference>
<feature type="compositionally biased region" description="Low complexity" evidence="1">
    <location>
        <begin position="101"/>
        <end position="112"/>
    </location>
</feature>
<feature type="compositionally biased region" description="Basic residues" evidence="1">
    <location>
        <begin position="113"/>
        <end position="130"/>
    </location>
</feature>
<feature type="region of interest" description="Disordered" evidence="1">
    <location>
        <begin position="62"/>
        <end position="130"/>
    </location>
</feature>
<dbReference type="AlphaFoldDB" id="A0AAQ3THQ8"/>
<keyword evidence="3" id="KW-1185">Reference proteome</keyword>
<reference evidence="2 3" key="1">
    <citation type="submission" date="2024-02" db="EMBL/GenBank/DDBJ databases">
        <title>High-quality chromosome-scale genome assembly of Pensacola bahiagrass (Paspalum notatum Flugge var. saurae).</title>
        <authorList>
            <person name="Vega J.M."/>
            <person name="Podio M."/>
            <person name="Orjuela J."/>
            <person name="Siena L.A."/>
            <person name="Pessino S.C."/>
            <person name="Combes M.C."/>
            <person name="Mariac C."/>
            <person name="Albertini E."/>
            <person name="Pupilli F."/>
            <person name="Ortiz J.P.A."/>
            <person name="Leblanc O."/>
        </authorList>
    </citation>
    <scope>NUCLEOTIDE SEQUENCE [LARGE SCALE GENOMIC DNA]</scope>
    <source>
        <strain evidence="2">R1</strain>
        <tissue evidence="2">Leaf</tissue>
    </source>
</reference>
<evidence type="ECO:0000313" key="2">
    <source>
        <dbReference type="EMBL" id="WVZ71747.1"/>
    </source>
</evidence>